<gene>
    <name evidence="1" type="ORF">EPICR_40202</name>
</gene>
<dbReference type="InterPro" id="IPR040730">
    <property type="entry name" value="Hexapep_loop"/>
</dbReference>
<dbReference type="AlphaFoldDB" id="A0A484HIP5"/>
<sequence>MEQLNQLFERIVERSSVDLKTFNYDVASSSRDLISKGQMVKFYGFYGVSPNHPLNFHFTRSSLAGTYFLGKCRVADSILYKSDIRGDELKKKGETLRVGDKDMTVAEDEEIDIENSFLIKTLVHNFSHDPDSLEKFFIKDTIATHYANIHGAPVFGCFMEPFSTVDLTTARNCVIGRFSYVQAGEIESLNIRPGTVWVRAKDAFEFRYEHDIDELNDYIYFEPGRLPQGLFLDFMEDRKTAFQRIFETVHLDEVKWVPDSASLDRYALIKPRTQIGENVLVAQRAFIQNSRLGKGANAQENCFIINSVLEGNDVTAHGGKIIEAHLDRDVFVGFNSFLRGRPNFRLEIGKGCVIMPHTIIDIRKPLSIPDRHIVWGMVRNQEELERHSMPIAELRKVKTEVSKGNMSFKGDGEVFVNAFKDRIHHILEANGAFFEDAGAEDAEPKYRGHAQKNQSISFNTIQPYPEGDLEGLYPTIRISP</sequence>
<dbReference type="InterPro" id="IPR011004">
    <property type="entry name" value="Trimer_LpxA-like_sf"/>
</dbReference>
<reference evidence="1" key="1">
    <citation type="submission" date="2019-01" db="EMBL/GenBank/DDBJ databases">
        <authorList>
            <consortium name="Genoscope - CEA"/>
            <person name="William W."/>
        </authorList>
    </citation>
    <scope>NUCLEOTIDE SEQUENCE</scope>
    <source>
        <strain evidence="1">CR-1</strain>
    </source>
</reference>
<keyword evidence="1" id="KW-0808">Transferase</keyword>
<evidence type="ECO:0000313" key="1">
    <source>
        <dbReference type="EMBL" id="VEN74617.1"/>
    </source>
</evidence>
<dbReference type="EMBL" id="CAACVI010000034">
    <property type="protein sequence ID" value="VEN74617.1"/>
    <property type="molecule type" value="Genomic_DNA"/>
</dbReference>
<dbReference type="GO" id="GO:0016740">
    <property type="term" value="F:transferase activity"/>
    <property type="evidence" value="ECO:0007669"/>
    <property type="project" value="UniProtKB-KW"/>
</dbReference>
<organism evidence="1">
    <name type="scientific">uncultured Desulfobacteraceae bacterium</name>
    <dbReference type="NCBI Taxonomy" id="218296"/>
    <lineage>
        <taxon>Bacteria</taxon>
        <taxon>Pseudomonadati</taxon>
        <taxon>Thermodesulfobacteriota</taxon>
        <taxon>Desulfobacteria</taxon>
        <taxon>Desulfobacterales</taxon>
        <taxon>Desulfobacteraceae</taxon>
        <taxon>environmental samples</taxon>
    </lineage>
</organism>
<protein>
    <submittedName>
        <fullName evidence="1">Transferase</fullName>
    </submittedName>
</protein>
<proteinExistence type="predicted"/>
<dbReference type="Pfam" id="PF18776">
    <property type="entry name" value="Hexapep_loop"/>
    <property type="match status" value="1"/>
</dbReference>
<name>A0A484HIP5_9BACT</name>
<dbReference type="Gene3D" id="2.160.10.10">
    <property type="entry name" value="Hexapeptide repeat proteins"/>
    <property type="match status" value="2"/>
</dbReference>
<accession>A0A484HIP5</accession>
<dbReference type="SUPFAM" id="SSF51161">
    <property type="entry name" value="Trimeric LpxA-like enzymes"/>
    <property type="match status" value="1"/>
</dbReference>